<evidence type="ECO:0000256" key="9">
    <source>
        <dbReference type="ARBA" id="ARBA00038126"/>
    </source>
</evidence>
<evidence type="ECO:0000256" key="10">
    <source>
        <dbReference type="SAM" id="MobiDB-lite"/>
    </source>
</evidence>
<dbReference type="InterPro" id="IPR029063">
    <property type="entry name" value="SAM-dependent_MTases_sf"/>
</dbReference>
<reference evidence="11 12" key="1">
    <citation type="submission" date="2024-03" db="EMBL/GenBank/DDBJ databases">
        <authorList>
            <person name="Brejova B."/>
        </authorList>
    </citation>
    <scope>NUCLEOTIDE SEQUENCE [LARGE SCALE GENOMIC DNA]</scope>
    <source>
        <strain evidence="11 12">CBS 14171</strain>
    </source>
</reference>
<evidence type="ECO:0000256" key="5">
    <source>
        <dbReference type="ARBA" id="ARBA00022603"/>
    </source>
</evidence>
<dbReference type="EC" id="2.1.1.85" evidence="3"/>
<evidence type="ECO:0000256" key="7">
    <source>
        <dbReference type="ARBA" id="ARBA00022691"/>
    </source>
</evidence>
<gene>
    <name evidence="11" type="ORF">LODBEIA_P07660</name>
</gene>
<evidence type="ECO:0000313" key="11">
    <source>
        <dbReference type="EMBL" id="CAK9436208.1"/>
    </source>
</evidence>
<evidence type="ECO:0000256" key="4">
    <source>
        <dbReference type="ARBA" id="ARBA00022490"/>
    </source>
</evidence>
<name>A0ABP0ZK62_9ASCO</name>
<evidence type="ECO:0000256" key="2">
    <source>
        <dbReference type="ARBA" id="ARBA00004496"/>
    </source>
</evidence>
<keyword evidence="5" id="KW-0489">Methyltransferase</keyword>
<proteinExistence type="inferred from homology"/>
<protein>
    <recommendedName>
        <fullName evidence="3">protein-histidine N-methyltransferase</fullName>
        <ecNumber evidence="3">2.1.1.85</ecNumber>
    </recommendedName>
</protein>
<keyword evidence="12" id="KW-1185">Reference proteome</keyword>
<sequence length="367" mass="40977">MSFKFSFADEDVASDDASAHPPQQPPQQNHARALDSFKVAAENQPQMISFSSMLQTLANVRVTFDNYTTPGGNTVYRRELFDVKHQVMTEENTDTNAIQLTQWLIDDNRADLQSRVYEGGFKSWECSYDLVDKLSSLIKQGKLLSSPSSPRVVSILEMGCGTALPASFLVMKKFQARDKSPMKLVLSDFNLDALRLVTIPNLLIHWCSTLPVDKLRELTTSDENPAFNNDEVFVSDKLIHEFEQSLNDHNVEIVLVSGSWGSEFNALVKPMGINFILSSETIYSPETLPIVAESLWEILADSGQSHACALVAAKNIYFGVGGSVVEFLDYFDGIKNEASTVDVEEIDNSQLKRSIISIEYISIQDRK</sequence>
<dbReference type="PANTHER" id="PTHR14614:SF39">
    <property type="entry name" value="HISTIDINE PROTEIN METHYLTRANSFERASE 1 HOMOLOG"/>
    <property type="match status" value="1"/>
</dbReference>
<evidence type="ECO:0000256" key="1">
    <source>
        <dbReference type="ARBA" id="ARBA00004123"/>
    </source>
</evidence>
<dbReference type="RefSeq" id="XP_066827704.1">
    <property type="nucleotide sequence ID" value="XM_066976722.1"/>
</dbReference>
<dbReference type="Gene3D" id="3.40.50.150">
    <property type="entry name" value="Vaccinia Virus protein VP39"/>
    <property type="match status" value="1"/>
</dbReference>
<evidence type="ECO:0000256" key="6">
    <source>
        <dbReference type="ARBA" id="ARBA00022679"/>
    </source>
</evidence>
<dbReference type="EMBL" id="OZ022405">
    <property type="protein sequence ID" value="CAK9436208.1"/>
    <property type="molecule type" value="Genomic_DNA"/>
</dbReference>
<keyword evidence="6" id="KW-0808">Transferase</keyword>
<dbReference type="InterPro" id="IPR019410">
    <property type="entry name" value="Methyltransf_16"/>
</dbReference>
<keyword evidence="4" id="KW-0963">Cytoplasm</keyword>
<accession>A0ABP0ZK62</accession>
<dbReference type="GeneID" id="92205962"/>
<feature type="region of interest" description="Disordered" evidence="10">
    <location>
        <begin position="1"/>
        <end position="29"/>
    </location>
</feature>
<evidence type="ECO:0000313" key="12">
    <source>
        <dbReference type="Proteomes" id="UP001497383"/>
    </source>
</evidence>
<evidence type="ECO:0000256" key="3">
    <source>
        <dbReference type="ARBA" id="ARBA00012533"/>
    </source>
</evidence>
<comment type="similarity">
    <text evidence="9">Belongs to the methyltransferase superfamily. METTL18 family.</text>
</comment>
<keyword evidence="8" id="KW-0539">Nucleus</keyword>
<organism evidence="11 12">
    <name type="scientific">Lodderomyces beijingensis</name>
    <dbReference type="NCBI Taxonomy" id="1775926"/>
    <lineage>
        <taxon>Eukaryota</taxon>
        <taxon>Fungi</taxon>
        <taxon>Dikarya</taxon>
        <taxon>Ascomycota</taxon>
        <taxon>Saccharomycotina</taxon>
        <taxon>Pichiomycetes</taxon>
        <taxon>Debaryomycetaceae</taxon>
        <taxon>Candida/Lodderomyces clade</taxon>
        <taxon>Lodderomyces</taxon>
    </lineage>
</organism>
<keyword evidence="7" id="KW-0949">S-adenosyl-L-methionine</keyword>
<dbReference type="Proteomes" id="UP001497383">
    <property type="component" value="Chromosome 1"/>
</dbReference>
<evidence type="ECO:0000256" key="8">
    <source>
        <dbReference type="ARBA" id="ARBA00023242"/>
    </source>
</evidence>
<comment type="subcellular location">
    <subcellularLocation>
        <location evidence="2">Cytoplasm</location>
    </subcellularLocation>
    <subcellularLocation>
        <location evidence="1">Nucleus</location>
    </subcellularLocation>
</comment>
<dbReference type="PANTHER" id="PTHR14614">
    <property type="entry name" value="HEPATOCELLULAR CARCINOMA-ASSOCIATED ANTIGEN"/>
    <property type="match status" value="1"/>
</dbReference>